<accession>A0A2V2V1M3</accession>
<protein>
    <submittedName>
        <fullName evidence="1">Uncharacterized protein</fullName>
    </submittedName>
</protein>
<dbReference type="VEuPathDB" id="TriTrypDB:ECC02_000706"/>
<dbReference type="VEuPathDB" id="TriTrypDB:Tc_MARK_19"/>
<dbReference type="VEuPathDB" id="TriTrypDB:TcG_10721"/>
<dbReference type="VEuPathDB" id="TriTrypDB:C4B63_60g129"/>
<dbReference type="VEuPathDB" id="TriTrypDB:TcCLB.509109.150"/>
<dbReference type="VEuPathDB" id="TriTrypDB:TCSYLVIO_010384"/>
<gene>
    <name evidence="1" type="ORF">C4B63_60g129</name>
</gene>
<dbReference type="VEuPathDB" id="TriTrypDB:TcYC6_0066680"/>
<dbReference type="EMBL" id="PRFA01000060">
    <property type="protein sequence ID" value="PWU89392.1"/>
    <property type="molecule type" value="Genomic_DNA"/>
</dbReference>
<dbReference type="VEuPathDB" id="TriTrypDB:TcCL_NonESM06989"/>
<dbReference type="Proteomes" id="UP000246121">
    <property type="component" value="Unassembled WGS sequence"/>
</dbReference>
<dbReference type="VEuPathDB" id="TriTrypDB:TcBrA4_0114310"/>
<dbReference type="VEuPathDB" id="TriTrypDB:TCDM_09807"/>
<dbReference type="VEuPathDB" id="TriTrypDB:BCY84_04930"/>
<sequence>MRPRRSKAERTFLAELASQSTGATAISLLSSCNSSNGKNNLRVGLRGSSPMCRSTFAQEGHPCWLQNRIFDAPNKHLFLDPGGTWCHLCREPLGTSAAGHLSDREHHNHQLFLFLAAAFPRGVHGEHQRFLYSPNAVLDDAAVLFPKLMQAVGEGNMHTEQDALRRASLESMLIYLSDGGLCGGKPVLTVFHGSVPPELAHSGERLFKSDVSRLIVEWFPALGPGAITQIAHKCWGRSNLESIFDALRMQSLVDRRGREVAGVLSPLARNRAWRTTLQRQLSTKTEKATFVRLLMWELTTRCEEAAGCDAALPLTETEQLMLELTRRRLAFEMVYLQSMKYMQHADQLLREMLFPSLETLISMGAA</sequence>
<evidence type="ECO:0000313" key="1">
    <source>
        <dbReference type="EMBL" id="PWU89392.1"/>
    </source>
</evidence>
<dbReference type="AlphaFoldDB" id="A0A2V2V1M3"/>
<dbReference type="VEuPathDB" id="TriTrypDB:C3747_6g662"/>
<reference evidence="1 2" key="1">
    <citation type="journal article" date="2018" name="Microb. Genom.">
        <title>Expanding an expanded genome: long-read sequencing of Trypanosoma cruzi.</title>
        <authorList>
            <person name="Berna L."/>
            <person name="Rodriguez M."/>
            <person name="Chiribao M.L."/>
            <person name="Parodi-Talice A."/>
            <person name="Pita S."/>
            <person name="Rijo G."/>
            <person name="Alvarez-Valin F."/>
            <person name="Robello C."/>
        </authorList>
    </citation>
    <scope>NUCLEOTIDE SEQUENCE [LARGE SCALE GENOMIC DNA]</scope>
    <source>
        <strain evidence="1 2">Dm28c</strain>
    </source>
</reference>
<comment type="caution">
    <text evidence="1">The sequence shown here is derived from an EMBL/GenBank/DDBJ whole genome shotgun (WGS) entry which is preliminary data.</text>
</comment>
<dbReference type="CDD" id="cd23720">
    <property type="entry name" value="ZF_RNaseIII_KREPB10"/>
    <property type="match status" value="1"/>
</dbReference>
<organism evidence="1 2">
    <name type="scientific">Trypanosoma cruzi</name>
    <dbReference type="NCBI Taxonomy" id="5693"/>
    <lineage>
        <taxon>Eukaryota</taxon>
        <taxon>Discoba</taxon>
        <taxon>Euglenozoa</taxon>
        <taxon>Kinetoplastea</taxon>
        <taxon>Metakinetoplastina</taxon>
        <taxon>Trypanosomatida</taxon>
        <taxon>Trypanosomatidae</taxon>
        <taxon>Trypanosoma</taxon>
        <taxon>Schizotrypanum</taxon>
    </lineage>
</organism>
<name>A0A2V2V1M3_TRYCR</name>
<dbReference type="OrthoDB" id="250193at2759"/>
<dbReference type="VEuPathDB" id="TriTrypDB:TcCLB.510603.20"/>
<evidence type="ECO:0000313" key="2">
    <source>
        <dbReference type="Proteomes" id="UP000246121"/>
    </source>
</evidence>
<proteinExistence type="predicted"/>
<dbReference type="PROSITE" id="PS51257">
    <property type="entry name" value="PROKAR_LIPOPROTEIN"/>
    <property type="match status" value="1"/>
</dbReference>